<evidence type="ECO:0000313" key="4">
    <source>
        <dbReference type="EMBL" id="CAG5090503.1"/>
    </source>
</evidence>
<accession>A0ABN7S4Q1</accession>
<dbReference type="EMBL" id="OU015568">
    <property type="protein sequence ID" value="CAG5091067.1"/>
    <property type="molecule type" value="Genomic_DNA"/>
</dbReference>
<dbReference type="Gene3D" id="3.30.810.10">
    <property type="entry name" value="2-Layer Sandwich"/>
    <property type="match status" value="1"/>
</dbReference>
<keyword evidence="1" id="KW-0808">Transferase</keyword>
<dbReference type="InterPro" id="IPR002498">
    <property type="entry name" value="PInositol-4-P-4/5-kinase_core"/>
</dbReference>
<protein>
    <submittedName>
        <fullName evidence="4">Oidioi.mRNA.OKI2018_I69.PAR.g12628.t1.cds</fullName>
    </submittedName>
    <submittedName>
        <fullName evidence="5">Oidioi.mRNA.OKI2018_I69.PAR.g12840.t1.cds</fullName>
    </submittedName>
</protein>
<feature type="domain" description="PIPK" evidence="3">
    <location>
        <begin position="1"/>
        <end position="122"/>
    </location>
</feature>
<dbReference type="EMBL" id="OU015568">
    <property type="protein sequence ID" value="CAG5090503.1"/>
    <property type="molecule type" value="Genomic_DNA"/>
</dbReference>
<dbReference type="PROSITE" id="PS51455">
    <property type="entry name" value="PIPK"/>
    <property type="match status" value="1"/>
</dbReference>
<feature type="region of interest" description="Disordered" evidence="2">
    <location>
        <begin position="27"/>
        <end position="51"/>
    </location>
</feature>
<dbReference type="PANTHER" id="PTHR23086:SF101">
    <property type="entry name" value="LP03320P-RELATED"/>
    <property type="match status" value="1"/>
</dbReference>
<keyword evidence="1" id="KW-0418">Kinase</keyword>
<keyword evidence="1" id="KW-0547">Nucleotide-binding</keyword>
<keyword evidence="6" id="KW-1185">Reference proteome</keyword>
<evidence type="ECO:0000256" key="1">
    <source>
        <dbReference type="PROSITE-ProRule" id="PRU00781"/>
    </source>
</evidence>
<reference evidence="4 6" key="1">
    <citation type="submission" date="2021-04" db="EMBL/GenBank/DDBJ databases">
        <authorList>
            <person name="Bliznina A."/>
        </authorList>
    </citation>
    <scope>NUCLEOTIDE SEQUENCE [LARGE SCALE GENOMIC DNA]</scope>
</reference>
<gene>
    <name evidence="4" type="ORF">OKIOD_LOCUS4186</name>
    <name evidence="5" type="ORF">OKIOD_LOCUS4398</name>
</gene>
<evidence type="ECO:0000256" key="2">
    <source>
        <dbReference type="SAM" id="MobiDB-lite"/>
    </source>
</evidence>
<evidence type="ECO:0000313" key="6">
    <source>
        <dbReference type="Proteomes" id="UP001158576"/>
    </source>
</evidence>
<evidence type="ECO:0000259" key="3">
    <source>
        <dbReference type="PROSITE" id="PS51455"/>
    </source>
</evidence>
<organism evidence="4 6">
    <name type="scientific">Oikopleura dioica</name>
    <name type="common">Tunicate</name>
    <dbReference type="NCBI Taxonomy" id="34765"/>
    <lineage>
        <taxon>Eukaryota</taxon>
        <taxon>Metazoa</taxon>
        <taxon>Chordata</taxon>
        <taxon>Tunicata</taxon>
        <taxon>Appendicularia</taxon>
        <taxon>Copelata</taxon>
        <taxon>Oikopleuridae</taxon>
        <taxon>Oikopleura</taxon>
    </lineage>
</organism>
<sequence length="187" mass="21036">MEQMTSSSKLLLELLLRTSTTEIASMESMSLSASNSRGNSGKSSLVKRKRNKKSFHKGLPALLPDGTQVHIYCGIIDILQCHKILKKTEYFIKNLYTNGDGISVVRPGLYAERFQDFLKNKVFIPQSKSSLPNPRQILEQGLEEELEDKPIKYWADNLEATSNTIFSNGDLDPWGPSDTTFKHHSST</sequence>
<name>A0ABN7S4Q1_OIKDI</name>
<dbReference type="Proteomes" id="UP001158576">
    <property type="component" value="Chromosome PAR"/>
</dbReference>
<evidence type="ECO:0000313" key="5">
    <source>
        <dbReference type="EMBL" id="CAG5091067.1"/>
    </source>
</evidence>
<keyword evidence="1" id="KW-0067">ATP-binding</keyword>
<proteinExistence type="predicted"/>
<dbReference type="InterPro" id="IPR023610">
    <property type="entry name" value="PInositol-4/5-P-5/4-kinase"/>
</dbReference>
<feature type="compositionally biased region" description="Low complexity" evidence="2">
    <location>
        <begin position="27"/>
        <end position="36"/>
    </location>
</feature>
<dbReference type="PANTHER" id="PTHR23086">
    <property type="entry name" value="PHOSPHATIDYLINOSITOL-4-PHOSPHATE 5-KINASE"/>
    <property type="match status" value="1"/>
</dbReference>
<dbReference type="Pfam" id="PF01504">
    <property type="entry name" value="PIP5K"/>
    <property type="match status" value="1"/>
</dbReference>
<dbReference type="SUPFAM" id="SSF56104">
    <property type="entry name" value="SAICAR synthase-like"/>
    <property type="match status" value="1"/>
</dbReference>
<dbReference type="InterPro" id="IPR027483">
    <property type="entry name" value="PInositol-4-P-4/5-kinase_C_sf"/>
</dbReference>